<dbReference type="Gene3D" id="2.40.128.200">
    <property type="match status" value="1"/>
</dbReference>
<proteinExistence type="predicted"/>
<dbReference type="Proteomes" id="UP000286976">
    <property type="component" value="Unassembled WGS sequence"/>
</dbReference>
<protein>
    <recommendedName>
        <fullName evidence="9">DUF306 domain-containing protein</fullName>
    </recommendedName>
</protein>
<comment type="caution">
    <text evidence="7">The sequence shown here is derived from an EMBL/GenBank/DDBJ whole genome shotgun (WGS) entry which is preliminary data.</text>
</comment>
<dbReference type="InterPro" id="IPR038670">
    <property type="entry name" value="HslJ-like_sf"/>
</dbReference>
<dbReference type="Pfam" id="PF09864">
    <property type="entry name" value="MliC"/>
    <property type="match status" value="1"/>
</dbReference>
<dbReference type="Pfam" id="PF03724">
    <property type="entry name" value="META"/>
    <property type="match status" value="1"/>
</dbReference>
<evidence type="ECO:0000256" key="3">
    <source>
        <dbReference type="ARBA" id="ARBA00023139"/>
    </source>
</evidence>
<organism evidence="7 8">
    <name type="scientific">Aliidiomarina taiwanensis</name>
    <dbReference type="NCBI Taxonomy" id="946228"/>
    <lineage>
        <taxon>Bacteria</taxon>
        <taxon>Pseudomonadati</taxon>
        <taxon>Pseudomonadota</taxon>
        <taxon>Gammaproteobacteria</taxon>
        <taxon>Alteromonadales</taxon>
        <taxon>Idiomarinaceae</taxon>
        <taxon>Aliidiomarina</taxon>
    </lineage>
</organism>
<dbReference type="InterPro" id="IPR018660">
    <property type="entry name" value="MliC"/>
</dbReference>
<reference evidence="7 8" key="1">
    <citation type="journal article" date="2011" name="Front. Microbiol.">
        <title>Genomic signatures of strain selection and enhancement in Bacillus atrophaeus var. globigii, a historical biowarfare simulant.</title>
        <authorList>
            <person name="Gibbons H.S."/>
            <person name="Broomall S.M."/>
            <person name="McNew L.A."/>
            <person name="Daligault H."/>
            <person name="Chapman C."/>
            <person name="Bruce D."/>
            <person name="Karavis M."/>
            <person name="Krepps M."/>
            <person name="McGregor P.A."/>
            <person name="Hong C."/>
            <person name="Park K.H."/>
            <person name="Akmal A."/>
            <person name="Feldman A."/>
            <person name="Lin J.S."/>
            <person name="Chang W.E."/>
            <person name="Higgs B.W."/>
            <person name="Demirev P."/>
            <person name="Lindquist J."/>
            <person name="Liem A."/>
            <person name="Fochler E."/>
            <person name="Read T.D."/>
            <person name="Tapia R."/>
            <person name="Johnson S."/>
            <person name="Bishop-Lilly K.A."/>
            <person name="Detter C."/>
            <person name="Han C."/>
            <person name="Sozhamannan S."/>
            <person name="Rosenzweig C.N."/>
            <person name="Skowronski E.W."/>
        </authorList>
    </citation>
    <scope>NUCLEOTIDE SEQUENCE [LARGE SCALE GENOMIC DNA]</scope>
    <source>
        <strain evidence="7 8">AIT1</strain>
    </source>
</reference>
<evidence type="ECO:0000313" key="7">
    <source>
        <dbReference type="EMBL" id="RUO39823.1"/>
    </source>
</evidence>
<gene>
    <name evidence="7" type="ORF">CWE15_08685</name>
</gene>
<accession>A0A432X145</accession>
<evidence type="ECO:0000256" key="1">
    <source>
        <dbReference type="ARBA" id="ARBA00022729"/>
    </source>
</evidence>
<keyword evidence="1" id="KW-0732">Signal</keyword>
<keyword evidence="8" id="KW-1185">Reference proteome</keyword>
<dbReference type="InterPro" id="IPR005184">
    <property type="entry name" value="DUF306_Meta_HslJ"/>
</dbReference>
<dbReference type="OrthoDB" id="5348860at2"/>
<evidence type="ECO:0000256" key="4">
    <source>
        <dbReference type="ARBA" id="ARBA00023288"/>
    </source>
</evidence>
<keyword evidence="2" id="KW-0472">Membrane</keyword>
<evidence type="ECO:0000256" key="2">
    <source>
        <dbReference type="ARBA" id="ARBA00023136"/>
    </source>
</evidence>
<evidence type="ECO:0000259" key="5">
    <source>
        <dbReference type="Pfam" id="PF03724"/>
    </source>
</evidence>
<dbReference type="EMBL" id="PIPQ01000005">
    <property type="protein sequence ID" value="RUO39823.1"/>
    <property type="molecule type" value="Genomic_DNA"/>
</dbReference>
<dbReference type="PROSITE" id="PS51257">
    <property type="entry name" value="PROKAR_LIPOPROTEIN"/>
    <property type="match status" value="1"/>
</dbReference>
<name>A0A432X145_9GAMM</name>
<keyword evidence="3" id="KW-0564">Palmitate</keyword>
<keyword evidence="4" id="KW-0449">Lipoprotein</keyword>
<sequence>MSKFALFIKSSILLFVVPVVFTACSFLPEYDIWDVYPHSFEQDWVCGQVPVMSSTRGDTMELYVHGRSIPLERVQSASGSKYQSSTEPHTTFWVKADEALFVLDGEDMPLCVAGGAQPSLENVKWMVTELNGQDVSGENLHFTFHEDGKVTGYAGCNNFFGQYSATAGGIHFEQFGATKMACAESAMDLELELFEVFNTTDFVTMDNTGALVIVAGDKRLRAVAR</sequence>
<evidence type="ECO:0008006" key="9">
    <source>
        <dbReference type="Google" id="ProtNLM"/>
    </source>
</evidence>
<dbReference type="InterPro" id="IPR053147">
    <property type="entry name" value="Hsp_HslJ-like"/>
</dbReference>
<dbReference type="PANTHER" id="PTHR35535:SF1">
    <property type="entry name" value="HEAT SHOCK PROTEIN HSLJ"/>
    <property type="match status" value="1"/>
</dbReference>
<dbReference type="RefSeq" id="WP_126757697.1">
    <property type="nucleotide sequence ID" value="NZ_PIPQ01000005.1"/>
</dbReference>
<evidence type="ECO:0000259" key="6">
    <source>
        <dbReference type="Pfam" id="PF09864"/>
    </source>
</evidence>
<feature type="domain" description="C-type lysozyme inhibitor" evidence="6">
    <location>
        <begin position="54"/>
        <end position="107"/>
    </location>
</feature>
<dbReference type="SUPFAM" id="SSF141488">
    <property type="entry name" value="YdhA-like"/>
    <property type="match status" value="1"/>
</dbReference>
<dbReference type="InterPro" id="IPR036328">
    <property type="entry name" value="MliC_sf"/>
</dbReference>
<dbReference type="AlphaFoldDB" id="A0A432X145"/>
<evidence type="ECO:0000313" key="8">
    <source>
        <dbReference type="Proteomes" id="UP000286976"/>
    </source>
</evidence>
<dbReference type="Gene3D" id="2.40.128.270">
    <property type="match status" value="1"/>
</dbReference>
<feature type="domain" description="DUF306" evidence="5">
    <location>
        <begin position="119"/>
        <end position="217"/>
    </location>
</feature>
<dbReference type="PANTHER" id="PTHR35535">
    <property type="entry name" value="HEAT SHOCK PROTEIN HSLJ"/>
    <property type="match status" value="1"/>
</dbReference>